<evidence type="ECO:0000256" key="5">
    <source>
        <dbReference type="ARBA" id="ARBA00023242"/>
    </source>
</evidence>
<dbReference type="EMBL" id="DS985271">
    <property type="protein sequence ID" value="EDV19562.1"/>
    <property type="molecule type" value="Genomic_DNA"/>
</dbReference>
<evidence type="ECO:0000256" key="1">
    <source>
        <dbReference type="ARBA" id="ARBA00004604"/>
    </source>
</evidence>
<dbReference type="GO" id="GO:0005730">
    <property type="term" value="C:nucleolus"/>
    <property type="evidence" value="ECO:0007669"/>
    <property type="project" value="UniProtKB-SubCell"/>
</dbReference>
<comment type="similarity">
    <text evidence="2">Belongs to the RRP17 family.</text>
</comment>
<protein>
    <recommendedName>
        <fullName evidence="3">Nucleolar protein 12</fullName>
    </recommendedName>
</protein>
<dbReference type="PANTHER" id="PTHR14577">
    <property type="entry name" value="NUCLEOLAR PROTEIN 12"/>
    <property type="match status" value="1"/>
</dbReference>
<evidence type="ECO:0000256" key="2">
    <source>
        <dbReference type="ARBA" id="ARBA00007175"/>
    </source>
</evidence>
<comment type="subcellular location">
    <subcellularLocation>
        <location evidence="1">Nucleus</location>
        <location evidence="1">Nucleolus</location>
    </subcellularLocation>
</comment>
<keyword evidence="9" id="KW-1185">Reference proteome</keyword>
<gene>
    <name evidence="8" type="ORF">TRIADDRAFT_62020</name>
</gene>
<evidence type="ECO:0000256" key="3">
    <source>
        <dbReference type="ARBA" id="ARBA00015520"/>
    </source>
</evidence>
<dbReference type="OMA" id="DMADHTV"/>
<dbReference type="AlphaFoldDB" id="B3SCL8"/>
<dbReference type="OrthoDB" id="551633at2759"/>
<evidence type="ECO:0000313" key="9">
    <source>
        <dbReference type="Proteomes" id="UP000009022"/>
    </source>
</evidence>
<sequence>MKGKSKKSKRDKLILTFDEDSRRDYLTGFRKRKNMRRKKAKEQEEKLKKDCIRNAKQKKKKELEQKLHEREQRINEIIKAEEENDDSTPVTYNYPDHFVTVTTIGDVDLNPDDKQTASSDYGHNEVSNRY</sequence>
<evidence type="ECO:0000256" key="6">
    <source>
        <dbReference type="SAM" id="Coils"/>
    </source>
</evidence>
<dbReference type="InterPro" id="IPR019186">
    <property type="entry name" value="Nucleolar_protein_12"/>
</dbReference>
<evidence type="ECO:0000313" key="8">
    <source>
        <dbReference type="EMBL" id="EDV19562.1"/>
    </source>
</evidence>
<dbReference type="RefSeq" id="XP_002117994.1">
    <property type="nucleotide sequence ID" value="XM_002117958.1"/>
</dbReference>
<name>B3SCL8_TRIAD</name>
<dbReference type="eggNOG" id="KOG4709">
    <property type="taxonomic scope" value="Eukaryota"/>
</dbReference>
<keyword evidence="5" id="KW-0539">Nucleus</keyword>
<dbReference type="Pfam" id="PF09805">
    <property type="entry name" value="Nop25"/>
    <property type="match status" value="1"/>
</dbReference>
<keyword evidence="4 6" id="KW-0175">Coiled coil</keyword>
<dbReference type="KEGG" id="tad:TRIADDRAFT_62020"/>
<evidence type="ECO:0000256" key="4">
    <source>
        <dbReference type="ARBA" id="ARBA00023054"/>
    </source>
</evidence>
<reference evidence="8 9" key="1">
    <citation type="journal article" date="2008" name="Nature">
        <title>The Trichoplax genome and the nature of placozoans.</title>
        <authorList>
            <person name="Srivastava M."/>
            <person name="Begovic E."/>
            <person name="Chapman J."/>
            <person name="Putnam N.H."/>
            <person name="Hellsten U."/>
            <person name="Kawashima T."/>
            <person name="Kuo A."/>
            <person name="Mitros T."/>
            <person name="Salamov A."/>
            <person name="Carpenter M.L."/>
            <person name="Signorovitch A.Y."/>
            <person name="Moreno M.A."/>
            <person name="Kamm K."/>
            <person name="Grimwood J."/>
            <person name="Schmutz J."/>
            <person name="Shapiro H."/>
            <person name="Grigoriev I.V."/>
            <person name="Buss L.W."/>
            <person name="Schierwater B."/>
            <person name="Dellaporta S.L."/>
            <person name="Rokhsar D.S."/>
        </authorList>
    </citation>
    <scope>NUCLEOTIDE SEQUENCE [LARGE SCALE GENOMIC DNA]</scope>
    <source>
        <strain evidence="8 9">Grell-BS-1999</strain>
    </source>
</reference>
<dbReference type="FunCoup" id="B3SCL8">
    <property type="interactions" value="423"/>
</dbReference>
<dbReference type="CTD" id="6759206"/>
<dbReference type="STRING" id="10228.B3SCL8"/>
<organism evidence="8 9">
    <name type="scientific">Trichoplax adhaerens</name>
    <name type="common">Trichoplax reptans</name>
    <dbReference type="NCBI Taxonomy" id="10228"/>
    <lineage>
        <taxon>Eukaryota</taxon>
        <taxon>Metazoa</taxon>
        <taxon>Placozoa</taxon>
        <taxon>Uniplacotomia</taxon>
        <taxon>Trichoplacea</taxon>
        <taxon>Trichoplacidae</taxon>
        <taxon>Trichoplax</taxon>
    </lineage>
</organism>
<feature type="region of interest" description="Disordered" evidence="7">
    <location>
        <begin position="105"/>
        <end position="130"/>
    </location>
</feature>
<dbReference type="GeneID" id="6759206"/>
<feature type="coiled-coil region" evidence="6">
    <location>
        <begin position="30"/>
        <end position="83"/>
    </location>
</feature>
<accession>B3SCL8</accession>
<dbReference type="HOGENOM" id="CLU_1940809_0_0_1"/>
<dbReference type="PANTHER" id="PTHR14577:SF0">
    <property type="entry name" value="NUCLEOLAR PROTEIN 12"/>
    <property type="match status" value="1"/>
</dbReference>
<evidence type="ECO:0000256" key="7">
    <source>
        <dbReference type="SAM" id="MobiDB-lite"/>
    </source>
</evidence>
<dbReference type="InParanoid" id="B3SCL8"/>
<proteinExistence type="inferred from homology"/>
<dbReference type="Proteomes" id="UP000009022">
    <property type="component" value="Unassembled WGS sequence"/>
</dbReference>